<sequence length="455" mass="45896">MGTTASTQRPTGGRPVRRLAGVAVVAALSLVVAPGIAAAAPTNPSDAQIDAAQQQTQTAAQQVEAITAALAGAQASVDSAREQSASALDASQGKQTEHEAAEVVATAATATADAAARDLEVAGADVATFARQSYQQGSTSPTLEALTTADGPAQMMERAALLEAAGAHQGDVVVRVTAAEEQARATREQAEAALAEAAALKQDAADALAVAEEYGASARAQAGALADQQAAVEQQLAQARQSLEGLQAARAEAERFAAEQAAAARAAAARAEAERTAAAQRAAAAPAPRAATPRGTTQTVKAPTQSVPVAVGPAAGAGHSSAVETAIAAARQHVGVIYSWGGGSLTGPSMGWGIDAGIVGFDCSGLTRYAYAQAGIAIPRNSSAQYKVLPKVSRSDLQRGDLVFWATNTANASTIHHVAIYLGNDRILEAPQSGSRIRETSMRWGGFIGGARPSA</sequence>
<evidence type="ECO:0000313" key="8">
    <source>
        <dbReference type="EMBL" id="NEN51862.1"/>
    </source>
</evidence>
<evidence type="ECO:0000313" key="9">
    <source>
        <dbReference type="Proteomes" id="UP000468828"/>
    </source>
</evidence>
<dbReference type="Proteomes" id="UP000471152">
    <property type="component" value="Unassembled WGS sequence"/>
</dbReference>
<dbReference type="Pfam" id="PF00877">
    <property type="entry name" value="NLPC_P60"/>
    <property type="match status" value="1"/>
</dbReference>
<dbReference type="InterPro" id="IPR000064">
    <property type="entry name" value="NLP_P60_dom"/>
</dbReference>
<comment type="caution">
    <text evidence="7">The sequence shown here is derived from an EMBL/GenBank/DDBJ whole genome shotgun (WGS) entry which is preliminary data.</text>
</comment>
<dbReference type="Gene3D" id="3.90.1720.10">
    <property type="entry name" value="endopeptidase domain like (from Nostoc punctiforme)"/>
    <property type="match status" value="1"/>
</dbReference>
<proteinExistence type="inferred from homology"/>
<dbReference type="AlphaFoldDB" id="A0A6P0EYR5"/>
<evidence type="ECO:0000256" key="3">
    <source>
        <dbReference type="ARBA" id="ARBA00022801"/>
    </source>
</evidence>
<evidence type="ECO:0000313" key="10">
    <source>
        <dbReference type="Proteomes" id="UP000471152"/>
    </source>
</evidence>
<evidence type="ECO:0000256" key="5">
    <source>
        <dbReference type="SAM" id="MobiDB-lite"/>
    </source>
</evidence>
<dbReference type="InterPro" id="IPR051202">
    <property type="entry name" value="Peptidase_C40"/>
</dbReference>
<dbReference type="GO" id="GO:0006508">
    <property type="term" value="P:proteolysis"/>
    <property type="evidence" value="ECO:0007669"/>
    <property type="project" value="UniProtKB-KW"/>
</dbReference>
<evidence type="ECO:0000256" key="2">
    <source>
        <dbReference type="ARBA" id="ARBA00022670"/>
    </source>
</evidence>
<evidence type="ECO:0000256" key="4">
    <source>
        <dbReference type="ARBA" id="ARBA00022807"/>
    </source>
</evidence>
<name>A0A6P0EYR5_9ACTN</name>
<dbReference type="GO" id="GO:0008234">
    <property type="term" value="F:cysteine-type peptidase activity"/>
    <property type="evidence" value="ECO:0007669"/>
    <property type="project" value="UniProtKB-KW"/>
</dbReference>
<keyword evidence="4" id="KW-0788">Thiol protease</keyword>
<reference evidence="7 9" key="1">
    <citation type="submission" date="2020-01" db="EMBL/GenBank/DDBJ databases">
        <title>the WGS Modestobacter muralis CPCC 204518.</title>
        <authorList>
            <person name="Jiang Z."/>
        </authorList>
    </citation>
    <scope>NUCLEOTIDE SEQUENCE [LARGE SCALE GENOMIC DNA]</scope>
    <source>
        <strain evidence="7 9">DSM 100205</strain>
    </source>
</reference>
<evidence type="ECO:0000256" key="1">
    <source>
        <dbReference type="ARBA" id="ARBA00007074"/>
    </source>
</evidence>
<dbReference type="PROSITE" id="PS51935">
    <property type="entry name" value="NLPC_P60"/>
    <property type="match status" value="1"/>
</dbReference>
<protein>
    <submittedName>
        <fullName evidence="7">C40 family peptidase</fullName>
    </submittedName>
</protein>
<reference evidence="8 10" key="2">
    <citation type="submission" date="2020-02" db="EMBL/GenBank/DDBJ databases">
        <title>The WGS of Modestobacter muralis DSM 100205.</title>
        <authorList>
            <person name="Jiang Z."/>
        </authorList>
    </citation>
    <scope>NUCLEOTIDE SEQUENCE [LARGE SCALE GENOMIC DNA]</scope>
    <source>
        <strain evidence="8 10">DSM 100205</strain>
    </source>
</reference>
<dbReference type="PANTHER" id="PTHR47053">
    <property type="entry name" value="MUREIN DD-ENDOPEPTIDASE MEPH-RELATED"/>
    <property type="match status" value="1"/>
</dbReference>
<dbReference type="SUPFAM" id="SSF54001">
    <property type="entry name" value="Cysteine proteinases"/>
    <property type="match status" value="1"/>
</dbReference>
<evidence type="ECO:0000313" key="7">
    <source>
        <dbReference type="EMBL" id="NEK94974.1"/>
    </source>
</evidence>
<evidence type="ECO:0000259" key="6">
    <source>
        <dbReference type="PROSITE" id="PS51935"/>
    </source>
</evidence>
<feature type="region of interest" description="Disordered" evidence="5">
    <location>
        <begin position="277"/>
        <end position="302"/>
    </location>
</feature>
<keyword evidence="2" id="KW-0645">Protease</keyword>
<keyword evidence="3" id="KW-0378">Hydrolase</keyword>
<keyword evidence="9" id="KW-1185">Reference proteome</keyword>
<dbReference type="RefSeq" id="WP_163611525.1">
    <property type="nucleotide sequence ID" value="NZ_JAAGWB010000035.1"/>
</dbReference>
<dbReference type="InterPro" id="IPR038765">
    <property type="entry name" value="Papain-like_cys_pep_sf"/>
</dbReference>
<dbReference type="Proteomes" id="UP000468828">
    <property type="component" value="Unassembled WGS sequence"/>
</dbReference>
<organism evidence="7 9">
    <name type="scientific">Modestobacter muralis</name>
    <dbReference type="NCBI Taxonomy" id="1608614"/>
    <lineage>
        <taxon>Bacteria</taxon>
        <taxon>Bacillati</taxon>
        <taxon>Actinomycetota</taxon>
        <taxon>Actinomycetes</taxon>
        <taxon>Geodermatophilales</taxon>
        <taxon>Geodermatophilaceae</taxon>
        <taxon>Modestobacter</taxon>
    </lineage>
</organism>
<dbReference type="PANTHER" id="PTHR47053:SF1">
    <property type="entry name" value="MUREIN DD-ENDOPEPTIDASE MEPH-RELATED"/>
    <property type="match status" value="1"/>
</dbReference>
<comment type="similarity">
    <text evidence="1">Belongs to the peptidase C40 family.</text>
</comment>
<gene>
    <name evidence="8" type="ORF">G3R41_13105</name>
    <name evidence="7" type="ORF">GCU67_12450</name>
</gene>
<feature type="compositionally biased region" description="Low complexity" evidence="5">
    <location>
        <begin position="277"/>
        <end position="294"/>
    </location>
</feature>
<dbReference type="EMBL" id="JAAGWH010000033">
    <property type="protein sequence ID" value="NEK94974.1"/>
    <property type="molecule type" value="Genomic_DNA"/>
</dbReference>
<dbReference type="EMBL" id="JAAGWB010000035">
    <property type="protein sequence ID" value="NEN51862.1"/>
    <property type="molecule type" value="Genomic_DNA"/>
</dbReference>
<feature type="domain" description="NlpC/P60" evidence="6">
    <location>
        <begin position="320"/>
        <end position="455"/>
    </location>
</feature>
<accession>A0A6P0EYR5</accession>